<feature type="domain" description="PiggyBac transposable element-derived protein" evidence="2">
    <location>
        <begin position="82"/>
        <end position="127"/>
    </location>
</feature>
<dbReference type="PANTHER" id="PTHR46599">
    <property type="entry name" value="PIGGYBAC TRANSPOSABLE ELEMENT-DERIVED PROTEIN 4"/>
    <property type="match status" value="1"/>
</dbReference>
<sequence>MVDHEVAVTGSVREKDIIGSGNVEWMEYEGRQKTFAFTVKSGLQTNIAENISLFEAFSLFVDDDVLDHIVRKTNRNGEQEILYTCGNFVIDETLIPWRGQLMFRQYIPKKAHKYGIKFFKFCSIYSGESENYDKMVGNARTICEESTQGLLNEGRTSFYELTLAFLQHEIYVVGTVRQNKKNVPKDVVLNKFEIGDVIAKEDKNGIMVMKWRSTRDVRLLSTKHAPTIAETTNLNRPSSKRPRNNTSNPLDICDYNKGQSGIDISDQMCSYATTLRKGTCIVNAPEVYKAATKKQAKITLFREEITACLRDLP</sequence>
<proteinExistence type="predicted"/>
<feature type="region of interest" description="Disordered" evidence="1">
    <location>
        <begin position="232"/>
        <end position="251"/>
    </location>
</feature>
<keyword evidence="4" id="KW-1185">Reference proteome</keyword>
<dbReference type="PANTHER" id="PTHR46599:SF3">
    <property type="entry name" value="PIGGYBAC TRANSPOSABLE ELEMENT-DERIVED PROTEIN 4"/>
    <property type="match status" value="1"/>
</dbReference>
<evidence type="ECO:0000259" key="2">
    <source>
        <dbReference type="Pfam" id="PF13843"/>
    </source>
</evidence>
<feature type="domain" description="PiggyBac transposable element-derived protein" evidence="2">
    <location>
        <begin position="159"/>
        <end position="277"/>
    </location>
</feature>
<organism evidence="3 4">
    <name type="scientific">Dryococelus australis</name>
    <dbReference type="NCBI Taxonomy" id="614101"/>
    <lineage>
        <taxon>Eukaryota</taxon>
        <taxon>Metazoa</taxon>
        <taxon>Ecdysozoa</taxon>
        <taxon>Arthropoda</taxon>
        <taxon>Hexapoda</taxon>
        <taxon>Insecta</taxon>
        <taxon>Pterygota</taxon>
        <taxon>Neoptera</taxon>
        <taxon>Polyneoptera</taxon>
        <taxon>Phasmatodea</taxon>
        <taxon>Verophasmatodea</taxon>
        <taxon>Anareolatae</taxon>
        <taxon>Phasmatidae</taxon>
        <taxon>Eurycanthinae</taxon>
        <taxon>Dryococelus</taxon>
    </lineage>
</organism>
<accession>A0ABQ9HRR2</accession>
<evidence type="ECO:0000313" key="3">
    <source>
        <dbReference type="EMBL" id="KAJ8887069.1"/>
    </source>
</evidence>
<evidence type="ECO:0000256" key="1">
    <source>
        <dbReference type="SAM" id="MobiDB-lite"/>
    </source>
</evidence>
<gene>
    <name evidence="3" type="ORF">PR048_013284</name>
</gene>
<evidence type="ECO:0000313" key="4">
    <source>
        <dbReference type="Proteomes" id="UP001159363"/>
    </source>
</evidence>
<dbReference type="InterPro" id="IPR029526">
    <property type="entry name" value="PGBD"/>
</dbReference>
<dbReference type="EMBL" id="JARBHB010000004">
    <property type="protein sequence ID" value="KAJ8887069.1"/>
    <property type="molecule type" value="Genomic_DNA"/>
</dbReference>
<reference evidence="3 4" key="1">
    <citation type="submission" date="2023-02" db="EMBL/GenBank/DDBJ databases">
        <title>LHISI_Scaffold_Assembly.</title>
        <authorList>
            <person name="Stuart O.P."/>
            <person name="Cleave R."/>
            <person name="Magrath M.J.L."/>
            <person name="Mikheyev A.S."/>
        </authorList>
    </citation>
    <scope>NUCLEOTIDE SEQUENCE [LARGE SCALE GENOMIC DNA]</scope>
    <source>
        <strain evidence="3">Daus_M_001</strain>
        <tissue evidence="3">Leg muscle</tissue>
    </source>
</reference>
<comment type="caution">
    <text evidence="3">The sequence shown here is derived from an EMBL/GenBank/DDBJ whole genome shotgun (WGS) entry which is preliminary data.</text>
</comment>
<name>A0ABQ9HRR2_9NEOP</name>
<dbReference type="Proteomes" id="UP001159363">
    <property type="component" value="Chromosome X"/>
</dbReference>
<dbReference type="Pfam" id="PF13843">
    <property type="entry name" value="DDE_Tnp_1_7"/>
    <property type="match status" value="2"/>
</dbReference>
<protein>
    <recommendedName>
        <fullName evidence="2">PiggyBac transposable element-derived protein domain-containing protein</fullName>
    </recommendedName>
</protein>